<evidence type="ECO:0000313" key="12">
    <source>
        <dbReference type="Proteomes" id="UP000284189"/>
    </source>
</evidence>
<dbReference type="EMBL" id="VNWL01000030">
    <property type="protein sequence ID" value="TXJ99228.1"/>
    <property type="molecule type" value="Genomic_DNA"/>
</dbReference>
<evidence type="ECO:0000313" key="10">
    <source>
        <dbReference type="EMBL" id="RIV67406.1"/>
    </source>
</evidence>
<dbReference type="InterPro" id="IPR004392">
    <property type="entry name" value="Hyd_mat_HypB"/>
</dbReference>
<dbReference type="InterPro" id="IPR027417">
    <property type="entry name" value="P-loop_NTPase"/>
</dbReference>
<keyword evidence="6" id="KW-0862">Zinc</keyword>
<protein>
    <submittedName>
        <fullName evidence="10">Hydrogenase accessory protein HypB</fullName>
    </submittedName>
    <submittedName>
        <fullName evidence="11">Hydrogenase nickel incorporation protein HypB</fullName>
    </submittedName>
</protein>
<dbReference type="NCBIfam" id="TIGR00073">
    <property type="entry name" value="hypB"/>
    <property type="match status" value="1"/>
</dbReference>
<organism evidence="10 12">
    <name type="scientific">Flagellimonas aequoris</name>
    <dbReference type="NCBI Taxonomy" id="2306997"/>
    <lineage>
        <taxon>Bacteria</taxon>
        <taxon>Pseudomonadati</taxon>
        <taxon>Bacteroidota</taxon>
        <taxon>Flavobacteriia</taxon>
        <taxon>Flavobacteriales</taxon>
        <taxon>Flavobacteriaceae</taxon>
        <taxon>Flagellimonas</taxon>
    </lineage>
</organism>
<dbReference type="AlphaFoldDB" id="A0A418N264"/>
<evidence type="ECO:0000313" key="11">
    <source>
        <dbReference type="EMBL" id="TXJ99228.1"/>
    </source>
</evidence>
<dbReference type="InterPro" id="IPR003495">
    <property type="entry name" value="CobW/HypB/UreG_nucleotide-bd"/>
</dbReference>
<dbReference type="PANTHER" id="PTHR30134:SF2">
    <property type="entry name" value="HYDROGENASE MATURATION FACTOR HYPB"/>
    <property type="match status" value="1"/>
</dbReference>
<dbReference type="Pfam" id="PF02492">
    <property type="entry name" value="cobW"/>
    <property type="match status" value="1"/>
</dbReference>
<feature type="region of interest" description="Disordered" evidence="8">
    <location>
        <begin position="24"/>
        <end position="75"/>
    </location>
</feature>
<evidence type="ECO:0000256" key="5">
    <source>
        <dbReference type="ARBA" id="ARBA00022801"/>
    </source>
</evidence>
<dbReference type="Proteomes" id="UP000284189">
    <property type="component" value="Unassembled WGS sequence"/>
</dbReference>
<keyword evidence="2" id="KW-0533">Nickel</keyword>
<dbReference type="GO" id="GO:0016151">
    <property type="term" value="F:nickel cation binding"/>
    <property type="evidence" value="ECO:0007669"/>
    <property type="project" value="InterPro"/>
</dbReference>
<dbReference type="Proteomes" id="UP000321528">
    <property type="component" value="Unassembled WGS sequence"/>
</dbReference>
<evidence type="ECO:0000256" key="8">
    <source>
        <dbReference type="SAM" id="MobiDB-lite"/>
    </source>
</evidence>
<name>A0A418N264_9FLAO</name>
<dbReference type="PANTHER" id="PTHR30134">
    <property type="entry name" value="HYDROGENASE PROTEIN ASSEMBLY PROTEIN, NICKEL CHAPERONE"/>
    <property type="match status" value="1"/>
</dbReference>
<dbReference type="Gene3D" id="3.40.50.300">
    <property type="entry name" value="P-loop containing nucleotide triphosphate hydrolases"/>
    <property type="match status" value="1"/>
</dbReference>
<sequence>MCGTCGCGSEENGAKILAPAIGKETHGHDHDHHHHSHGHSHGHDHGHHHHDHEHSHDHHHGHHHHHHDHDHDHHHKTVLEVERDILQQNEIMAARNRGYFDAKGIFALNLVSSPGSGKTSLLERTLKDMKDKISFYVIEGDQQTLNDANRIAALDVPVLQINTGKGCHLESDMIHDAVKQLNIANDSVLMIENVGNLVCPSMFNLGEHKRVVIVSTTEGDDKPIKYPDMFHTSDICIINKIDLAPYLDTNIEELKKNARQVNPGLVFFEVSATKGTGMEQWYEWLETNAKLVPEDH</sequence>
<keyword evidence="4" id="KW-0547">Nucleotide-binding</keyword>
<dbReference type="GO" id="GO:0003924">
    <property type="term" value="F:GTPase activity"/>
    <property type="evidence" value="ECO:0007669"/>
    <property type="project" value="InterPro"/>
</dbReference>
<keyword evidence="5" id="KW-0378">Hydrolase</keyword>
<keyword evidence="13" id="KW-1185">Reference proteome</keyword>
<proteinExistence type="inferred from homology"/>
<comment type="similarity">
    <text evidence="1">Belongs to the SIMIBI class G3E GTPase family. HypB/HupM subfamily.</text>
</comment>
<evidence type="ECO:0000256" key="2">
    <source>
        <dbReference type="ARBA" id="ARBA00022596"/>
    </source>
</evidence>
<dbReference type="SUPFAM" id="SSF52540">
    <property type="entry name" value="P-loop containing nucleoside triphosphate hydrolases"/>
    <property type="match status" value="1"/>
</dbReference>
<evidence type="ECO:0000256" key="1">
    <source>
        <dbReference type="ARBA" id="ARBA00006211"/>
    </source>
</evidence>
<evidence type="ECO:0000256" key="6">
    <source>
        <dbReference type="ARBA" id="ARBA00022833"/>
    </source>
</evidence>
<evidence type="ECO:0000256" key="3">
    <source>
        <dbReference type="ARBA" id="ARBA00022723"/>
    </source>
</evidence>
<dbReference type="GO" id="GO:0008270">
    <property type="term" value="F:zinc ion binding"/>
    <property type="evidence" value="ECO:0007669"/>
    <property type="project" value="TreeGrafter"/>
</dbReference>
<reference evidence="10 12" key="1">
    <citation type="submission" date="2018-08" db="EMBL/GenBank/DDBJ databases">
        <title>Proposal of Muricauda 72 sp.nov. and Muricauda NH166 sp.nov., isolated from seawater.</title>
        <authorList>
            <person name="Cheng H."/>
            <person name="Wu Y.-H."/>
            <person name="Guo L.-L."/>
            <person name="Xu X.-W."/>
        </authorList>
    </citation>
    <scope>NUCLEOTIDE SEQUENCE [LARGE SCALE GENOMIC DNA]</scope>
    <source>
        <strain evidence="10 12">NH166</strain>
    </source>
</reference>
<keyword evidence="3" id="KW-0479">Metal-binding</keyword>
<accession>A0A418N264</accession>
<dbReference type="EMBL" id="QXFJ01000031">
    <property type="protein sequence ID" value="RIV67406.1"/>
    <property type="molecule type" value="Genomic_DNA"/>
</dbReference>
<dbReference type="CDD" id="cd05390">
    <property type="entry name" value="HypB"/>
    <property type="match status" value="1"/>
</dbReference>
<comment type="caution">
    <text evidence="10">The sequence shown here is derived from an EMBL/GenBank/DDBJ whole genome shotgun (WGS) entry which is preliminary data.</text>
</comment>
<gene>
    <name evidence="10" type="primary">hypB</name>
    <name evidence="10" type="ORF">D2U88_17840</name>
    <name evidence="11" type="ORF">FQ019_17630</name>
</gene>
<keyword evidence="7" id="KW-0342">GTP-binding</keyword>
<dbReference type="GO" id="GO:0051604">
    <property type="term" value="P:protein maturation"/>
    <property type="evidence" value="ECO:0007669"/>
    <property type="project" value="InterPro"/>
</dbReference>
<evidence type="ECO:0000256" key="4">
    <source>
        <dbReference type="ARBA" id="ARBA00022741"/>
    </source>
</evidence>
<evidence type="ECO:0000313" key="13">
    <source>
        <dbReference type="Proteomes" id="UP000321528"/>
    </source>
</evidence>
<evidence type="ECO:0000259" key="9">
    <source>
        <dbReference type="Pfam" id="PF02492"/>
    </source>
</evidence>
<feature type="compositionally biased region" description="Basic residues" evidence="8">
    <location>
        <begin position="31"/>
        <end position="75"/>
    </location>
</feature>
<reference evidence="11 13" key="2">
    <citation type="submission" date="2019-07" db="EMBL/GenBank/DDBJ databases">
        <title>Draft genome of two Muricauda strains isolated from deep sea.</title>
        <authorList>
            <person name="Sun C."/>
        </authorList>
    </citation>
    <scope>NUCLEOTIDE SEQUENCE [LARGE SCALE GENOMIC DNA]</scope>
    <source>
        <strain evidence="11 13">NH166</strain>
    </source>
</reference>
<evidence type="ECO:0000256" key="7">
    <source>
        <dbReference type="ARBA" id="ARBA00023134"/>
    </source>
</evidence>
<feature type="domain" description="CobW/HypB/UreG nucleotide-binding" evidence="9">
    <location>
        <begin position="109"/>
        <end position="267"/>
    </location>
</feature>
<dbReference type="OrthoDB" id="9802035at2"/>
<dbReference type="GO" id="GO:0005525">
    <property type="term" value="F:GTP binding"/>
    <property type="evidence" value="ECO:0007669"/>
    <property type="project" value="UniProtKB-KW"/>
</dbReference>